<keyword evidence="1" id="KW-0732">Signal</keyword>
<proteinExistence type="predicted"/>
<gene>
    <name evidence="2" type="ORF">BJY14_003905</name>
</gene>
<accession>A0A7Y9EHW1</accession>
<evidence type="ECO:0008006" key="4">
    <source>
        <dbReference type="Google" id="ProtNLM"/>
    </source>
</evidence>
<evidence type="ECO:0000256" key="1">
    <source>
        <dbReference type="SAM" id="SignalP"/>
    </source>
</evidence>
<sequence length="144" mass="14864">MNRLVRALVVVPATAVLISAGAAAVTAGAASAATGKPSGAPPAEDGSSVWCVSTSGAKACFAEYGDKVWVKDTKANGASAAATLQDNEPSASWYRECFNTRGAAGGWVMCDFDVPEYQNGYLWAVNNPFVGSQAYTKIYTSGII</sequence>
<organism evidence="2 3">
    <name type="scientific">Actinomadura luteofluorescens</name>
    <dbReference type="NCBI Taxonomy" id="46163"/>
    <lineage>
        <taxon>Bacteria</taxon>
        <taxon>Bacillati</taxon>
        <taxon>Actinomycetota</taxon>
        <taxon>Actinomycetes</taxon>
        <taxon>Streptosporangiales</taxon>
        <taxon>Thermomonosporaceae</taxon>
        <taxon>Actinomadura</taxon>
    </lineage>
</organism>
<dbReference type="Proteomes" id="UP000529783">
    <property type="component" value="Unassembled WGS sequence"/>
</dbReference>
<evidence type="ECO:0000313" key="3">
    <source>
        <dbReference type="Proteomes" id="UP000529783"/>
    </source>
</evidence>
<evidence type="ECO:0000313" key="2">
    <source>
        <dbReference type="EMBL" id="NYD47922.1"/>
    </source>
</evidence>
<keyword evidence="3" id="KW-1185">Reference proteome</keyword>
<comment type="caution">
    <text evidence="2">The sequence shown here is derived from an EMBL/GenBank/DDBJ whole genome shotgun (WGS) entry which is preliminary data.</text>
</comment>
<dbReference type="RefSeq" id="WP_179844923.1">
    <property type="nucleotide sequence ID" value="NZ_JACCBA010000001.1"/>
</dbReference>
<protein>
    <recommendedName>
        <fullName evidence="4">Secreted protein</fullName>
    </recommendedName>
</protein>
<reference evidence="2 3" key="1">
    <citation type="submission" date="2020-07" db="EMBL/GenBank/DDBJ databases">
        <title>Sequencing the genomes of 1000 actinobacteria strains.</title>
        <authorList>
            <person name="Klenk H.-P."/>
        </authorList>
    </citation>
    <scope>NUCLEOTIDE SEQUENCE [LARGE SCALE GENOMIC DNA]</scope>
    <source>
        <strain evidence="2 3">DSM 40398</strain>
    </source>
</reference>
<feature type="chain" id="PRO_5030562978" description="Secreted protein" evidence="1">
    <location>
        <begin position="33"/>
        <end position="144"/>
    </location>
</feature>
<feature type="signal peptide" evidence="1">
    <location>
        <begin position="1"/>
        <end position="32"/>
    </location>
</feature>
<dbReference type="EMBL" id="JACCBA010000001">
    <property type="protein sequence ID" value="NYD47922.1"/>
    <property type="molecule type" value="Genomic_DNA"/>
</dbReference>
<name>A0A7Y9EHW1_9ACTN</name>
<dbReference type="AlphaFoldDB" id="A0A7Y9EHW1"/>